<dbReference type="PANTHER" id="PTHR31084:SF0">
    <property type="entry name" value="ALPHA-L-FUCOSIDASE 2"/>
    <property type="match status" value="1"/>
</dbReference>
<dbReference type="InterPro" id="IPR054363">
    <property type="entry name" value="GH95_cat"/>
</dbReference>
<protein>
    <submittedName>
        <fullName evidence="4">Glycoside hydrolase family 95 protein</fullName>
    </submittedName>
</protein>
<dbReference type="PANTHER" id="PTHR31084">
    <property type="entry name" value="ALPHA-L-FUCOSIDASE 2"/>
    <property type="match status" value="1"/>
</dbReference>
<dbReference type="PIRSF" id="PIRSF007663">
    <property type="entry name" value="UCP007663"/>
    <property type="match status" value="1"/>
</dbReference>
<dbReference type="GO" id="GO:0004560">
    <property type="term" value="F:alpha-L-fucosidase activity"/>
    <property type="evidence" value="ECO:0007669"/>
    <property type="project" value="InterPro"/>
</dbReference>
<keyword evidence="4" id="KW-0378">Hydrolase</keyword>
<dbReference type="Proteomes" id="UP000293583">
    <property type="component" value="Unassembled WGS sequence"/>
</dbReference>
<accession>A0A4Q9BG09</accession>
<evidence type="ECO:0000313" key="5">
    <source>
        <dbReference type="Proteomes" id="UP000293583"/>
    </source>
</evidence>
<reference evidence="4 5" key="1">
    <citation type="submission" date="2019-02" db="EMBL/GenBank/DDBJ databases">
        <title>Genome of a new Bacteroidetes strain.</title>
        <authorList>
            <person name="Pitt A."/>
        </authorList>
    </citation>
    <scope>NUCLEOTIDE SEQUENCE [LARGE SCALE GENOMIC DNA]</scope>
    <source>
        <strain evidence="4 5">103A-SOEBACH</strain>
    </source>
</reference>
<gene>
    <name evidence="4" type="ORF">EWU20_00160</name>
</gene>
<proteinExistence type="predicted"/>
<name>A0A4Q9BG09_9BACT</name>
<dbReference type="InterPro" id="IPR049053">
    <property type="entry name" value="AFCA-like_C"/>
</dbReference>
<sequence>MRILFLTLFTFSTFAQQKQQKPMRLWYDKPATYFEEALVLGNGKQGATVFGGTKSDKIFLNDLTLWSGEPMDPYMNKEAYKNLPAVREALRLENYRAADSLVRKIQGKFSESYAPLGTLFVDFNHDNPTEYRRELSLDKAVSTVHYHAGSNEIRKEYFFSHPDNVFVIHLTSKEKKGLNFTVQFKSLLRYSTKSTINHLHAKGTAPVRADPNYVRKKGNPIMFDDTKGTRFATDILIQSADGKVLRTDSTLQMVGGTDATILVTMATSFNGFDKSPSKEGLNEDDLSEKRLQAASFKGAEQLLARHLADYQPYFKRVNLSLPADNAPELPTDERLRRYAKGEKDNYLETLYFQFGRYLLISSSRTPGVPANLQGLWNPHIQPPWSSNYTMNINAEENYWLAENTNLSEMHAPFLGFLENLEKTGRITAKTFYDAPGWVVHHNSDIWAMSNPVGDFGNGDPSWANWPMGATWASTHLWEHYLFTQDKKFLEAKAYPLMRGAAEFCLYWLIEDKNGRLITSPSTSPENKFITPTGYQGATAYGATADLAMIRELFLDLIAAEKILQKDPAFQATLEKALARILPYQVGAKGNLQEWYFDWEDTDPKHRHQSHLYGLYPGTHVTVAETPSIAAAAKKTLEIKGDETTGWSKGWRINLWARLRDGDHAYKMYRELLKYVEPDGVKVNYARGGGTYPNLFDAHPPFQIDGNFGGSAAVAEMLVQSTPELIETLPALPAAWASEGAVSGLKTRGGFEVSMSWKDGKVTSLHLKGLKGSTAKIKVNGEIKSLLIKTGEVHVL</sequence>
<organism evidence="4 5">
    <name type="scientific">Aquirufa antheringensis</name>
    <dbReference type="NCBI Taxonomy" id="2516559"/>
    <lineage>
        <taxon>Bacteria</taxon>
        <taxon>Pseudomonadati</taxon>
        <taxon>Bacteroidota</taxon>
        <taxon>Cytophagia</taxon>
        <taxon>Cytophagales</taxon>
        <taxon>Flectobacillaceae</taxon>
        <taxon>Aquirufa</taxon>
    </lineage>
</organism>
<dbReference type="RefSeq" id="WP_130922226.1">
    <property type="nucleotide sequence ID" value="NZ_SEWY01000001.1"/>
</dbReference>
<dbReference type="GO" id="GO:0005975">
    <property type="term" value="P:carbohydrate metabolic process"/>
    <property type="evidence" value="ECO:0007669"/>
    <property type="project" value="InterPro"/>
</dbReference>
<dbReference type="Gene3D" id="1.50.10.10">
    <property type="match status" value="1"/>
</dbReference>
<feature type="domain" description="Glycosyl hydrolase family 95 N-terminal" evidence="1">
    <location>
        <begin position="25"/>
        <end position="270"/>
    </location>
</feature>
<evidence type="ECO:0000313" key="4">
    <source>
        <dbReference type="EMBL" id="TBH75017.1"/>
    </source>
</evidence>
<dbReference type="SUPFAM" id="SSF48208">
    <property type="entry name" value="Six-hairpin glycosidases"/>
    <property type="match status" value="1"/>
</dbReference>
<dbReference type="InterPro" id="IPR027414">
    <property type="entry name" value="GH95_N_dom"/>
</dbReference>
<keyword evidence="5" id="KW-1185">Reference proteome</keyword>
<evidence type="ECO:0000259" key="3">
    <source>
        <dbReference type="Pfam" id="PF22124"/>
    </source>
</evidence>
<dbReference type="EMBL" id="SEWY01000001">
    <property type="protein sequence ID" value="TBH75017.1"/>
    <property type="molecule type" value="Genomic_DNA"/>
</dbReference>
<dbReference type="OrthoDB" id="9802600at2"/>
<feature type="domain" description="Glycosyl hydrolase family 95 catalytic" evidence="3">
    <location>
        <begin position="299"/>
        <end position="717"/>
    </location>
</feature>
<comment type="caution">
    <text evidence="4">The sequence shown here is derived from an EMBL/GenBank/DDBJ whole genome shotgun (WGS) entry which is preliminary data.</text>
</comment>
<dbReference type="FunFam" id="1.50.10.10:FF:000028">
    <property type="entry name" value="Alpha-L-fucosidase 2"/>
    <property type="match status" value="1"/>
</dbReference>
<dbReference type="Pfam" id="PF21307">
    <property type="entry name" value="Glyco_hydro_95_C"/>
    <property type="match status" value="1"/>
</dbReference>
<dbReference type="InterPro" id="IPR008928">
    <property type="entry name" value="6-hairpin_glycosidase_sf"/>
</dbReference>
<dbReference type="Pfam" id="PF22124">
    <property type="entry name" value="Glyco_hydro_95_cat"/>
    <property type="match status" value="1"/>
</dbReference>
<evidence type="ECO:0000259" key="2">
    <source>
        <dbReference type="Pfam" id="PF21307"/>
    </source>
</evidence>
<evidence type="ECO:0000259" key="1">
    <source>
        <dbReference type="Pfam" id="PF14498"/>
    </source>
</evidence>
<dbReference type="InterPro" id="IPR016518">
    <property type="entry name" value="Alpha-L-fucosidase"/>
</dbReference>
<dbReference type="Pfam" id="PF14498">
    <property type="entry name" value="Glyco_hyd_65N_2"/>
    <property type="match status" value="1"/>
</dbReference>
<dbReference type="AlphaFoldDB" id="A0A4Q9BG09"/>
<feature type="domain" description="Alpha fucosidase A-like C-terminal" evidence="2">
    <location>
        <begin position="719"/>
        <end position="783"/>
    </location>
</feature>
<dbReference type="InterPro" id="IPR012341">
    <property type="entry name" value="6hp_glycosidase-like_sf"/>
</dbReference>